<reference evidence="2 5" key="2">
    <citation type="submission" date="2019-10" db="EMBL/GenBank/DDBJ databases">
        <title>Comparative genomic analysis of antimicrobial resistant Escherichia coli of diverse origin.</title>
        <authorList>
            <person name="Ghatak S."/>
            <person name="Milton A.P."/>
            <person name="Rhetso K."/>
            <person name="Purkait D."/>
            <person name="Das S."/>
            <person name="Puro K.-U."/>
            <person name="Shakuntala I."/>
            <person name="Sen A."/>
            <person name="Sanjukta R."/>
            <person name="Priya G.B."/>
            <person name="Mawlong M."/>
            <person name="Lyngdoh V."/>
            <person name="Rynghang J."/>
            <person name="Mawphlang B.L."/>
        </authorList>
    </citation>
    <scope>NUCLEOTIDE SEQUENCE [LARGE SCALE GENOMIC DNA]</scope>
    <source>
        <strain evidence="2 5">SE161</strain>
    </source>
</reference>
<reference evidence="1" key="3">
    <citation type="submission" date="2024-02" db="EMBL/GenBank/DDBJ databases">
        <authorList>
            <consortium name="Clinical and Environmental Microbiology Branch: Whole genome sequencing antimicrobial resistance pathogens in the healthcare setting"/>
        </authorList>
    </citation>
    <scope>NUCLEOTIDE SEQUENCE</scope>
    <source>
        <strain evidence="1">2023CK-00345</strain>
    </source>
</reference>
<accession>A0A0J2EN11</accession>
<dbReference type="EMBL" id="UGDD01000002">
    <property type="protein sequence ID" value="STJ55354.1"/>
    <property type="molecule type" value="Genomic_DNA"/>
</dbReference>
<evidence type="ECO:0000313" key="1">
    <source>
        <dbReference type="EMBL" id="EMM0028923.1"/>
    </source>
</evidence>
<name>A0A0J2EN11_ECOLX</name>
<dbReference type="Proteomes" id="UP000486847">
    <property type="component" value="Unassembled WGS sequence"/>
</dbReference>
<proteinExistence type="predicted"/>
<protein>
    <submittedName>
        <fullName evidence="2">Uncharacterized protein</fullName>
    </submittedName>
</protein>
<evidence type="ECO:0000313" key="4">
    <source>
        <dbReference type="Proteomes" id="UP000254503"/>
    </source>
</evidence>
<sequence>MEFKDLPMPFQEMAANVVRSQLATLDLSTVEKETIDTISGNVRRAFIGLYEEKRLFGGQNSPENKNQANDEKLKHIIALLLEDAKRLQQLEPNAGTEARIWIAMKSLKCESSDYFKTTIKTTQLSGELLKKLP</sequence>
<organism evidence="2 5">
    <name type="scientific">Escherichia coli</name>
    <dbReference type="NCBI Taxonomy" id="562"/>
    <lineage>
        <taxon>Bacteria</taxon>
        <taxon>Pseudomonadati</taxon>
        <taxon>Pseudomonadota</taxon>
        <taxon>Gammaproteobacteria</taxon>
        <taxon>Enterobacterales</taxon>
        <taxon>Enterobacteriaceae</taxon>
        <taxon>Escherichia</taxon>
    </lineage>
</organism>
<dbReference type="RefSeq" id="WP_000394529.1">
    <property type="nucleotide sequence ID" value="NZ_BDPR01000010.1"/>
</dbReference>
<dbReference type="Proteomes" id="UP000254503">
    <property type="component" value="Unassembled WGS sequence"/>
</dbReference>
<dbReference type="EMBL" id="WCEW01000118">
    <property type="protein sequence ID" value="MTE92596.1"/>
    <property type="molecule type" value="Genomic_DNA"/>
</dbReference>
<gene>
    <name evidence="3" type="primary">ymfJ</name>
    <name evidence="2" type="ORF">F9B07_28435</name>
    <name evidence="3" type="ORF">NCTC9045_03288</name>
    <name evidence="1" type="ORF">P6223_005663</name>
</gene>
<evidence type="ECO:0000313" key="2">
    <source>
        <dbReference type="EMBL" id="MTE92596.1"/>
    </source>
</evidence>
<dbReference type="EMBL" id="ABLFQU030000134">
    <property type="protein sequence ID" value="EMM0028923.1"/>
    <property type="molecule type" value="Genomic_DNA"/>
</dbReference>
<evidence type="ECO:0000313" key="5">
    <source>
        <dbReference type="Proteomes" id="UP000486847"/>
    </source>
</evidence>
<dbReference type="AlphaFoldDB" id="A0A0J2EN11"/>
<reference evidence="3 4" key="1">
    <citation type="submission" date="2018-06" db="EMBL/GenBank/DDBJ databases">
        <authorList>
            <consortium name="Pathogen Informatics"/>
            <person name="Doyle S."/>
        </authorList>
    </citation>
    <scope>NUCLEOTIDE SEQUENCE [LARGE SCALE GENOMIC DNA]</scope>
    <source>
        <strain evidence="3 4">NCTC9045</strain>
    </source>
</reference>
<evidence type="ECO:0000313" key="3">
    <source>
        <dbReference type="EMBL" id="STJ55354.1"/>
    </source>
</evidence>